<accession>A0A7C4W0U6</accession>
<comment type="caution">
    <text evidence="1">The sequence shown here is derived from an EMBL/GenBank/DDBJ whole genome shotgun (WGS) entry which is preliminary data.</text>
</comment>
<proteinExistence type="predicted"/>
<dbReference type="EMBL" id="DSUH01000345">
    <property type="protein sequence ID" value="HGU34135.1"/>
    <property type="molecule type" value="Genomic_DNA"/>
</dbReference>
<dbReference type="AlphaFoldDB" id="A0A7C4W0U6"/>
<evidence type="ECO:0000313" key="1">
    <source>
        <dbReference type="EMBL" id="HGU34135.1"/>
    </source>
</evidence>
<organism evidence="1">
    <name type="scientific">Desulfatirhabdium butyrativorans</name>
    <dbReference type="NCBI Taxonomy" id="340467"/>
    <lineage>
        <taxon>Bacteria</taxon>
        <taxon>Pseudomonadati</taxon>
        <taxon>Thermodesulfobacteriota</taxon>
        <taxon>Desulfobacteria</taxon>
        <taxon>Desulfobacterales</taxon>
        <taxon>Desulfatirhabdiaceae</taxon>
        <taxon>Desulfatirhabdium</taxon>
    </lineage>
</organism>
<name>A0A7C4W0U6_9BACT</name>
<reference evidence="1" key="1">
    <citation type="journal article" date="2020" name="mSystems">
        <title>Genome- and Community-Level Interaction Insights into Carbon Utilization and Element Cycling Functions of Hydrothermarchaeota in Hydrothermal Sediment.</title>
        <authorList>
            <person name="Zhou Z."/>
            <person name="Liu Y."/>
            <person name="Xu W."/>
            <person name="Pan J."/>
            <person name="Luo Z.H."/>
            <person name="Li M."/>
        </authorList>
    </citation>
    <scope>NUCLEOTIDE SEQUENCE [LARGE SCALE GENOMIC DNA]</scope>
    <source>
        <strain evidence="1">SpSt-477</strain>
    </source>
</reference>
<protein>
    <submittedName>
        <fullName evidence="1">Uncharacterized protein</fullName>
    </submittedName>
</protein>
<sequence>MGTSFAAAIKPLLRRQIFVTEEQAARELVRDYVLRKITSLQREVARFERRYGMRFEHFSEYLHQRSVLLETCVLEPSQRQALGQAIMREEDDWLDWKAAQEMLESWLGVRHEVAA</sequence>
<gene>
    <name evidence="1" type="ORF">ENS29_15010</name>
</gene>